<evidence type="ECO:0000256" key="1">
    <source>
        <dbReference type="ARBA" id="ARBA00004141"/>
    </source>
</evidence>
<organism evidence="7 8">
    <name type="scientific">Somion occarium</name>
    <dbReference type="NCBI Taxonomy" id="3059160"/>
    <lineage>
        <taxon>Eukaryota</taxon>
        <taxon>Fungi</taxon>
        <taxon>Dikarya</taxon>
        <taxon>Basidiomycota</taxon>
        <taxon>Agaricomycotina</taxon>
        <taxon>Agaricomycetes</taxon>
        <taxon>Polyporales</taxon>
        <taxon>Cerrenaceae</taxon>
        <taxon>Somion</taxon>
    </lineage>
</organism>
<dbReference type="Proteomes" id="UP001497453">
    <property type="component" value="Chromosome 7"/>
</dbReference>
<comment type="subcellular location">
    <subcellularLocation>
        <location evidence="1">Membrane</location>
        <topology evidence="1">Multi-pass membrane protein</topology>
    </subcellularLocation>
</comment>
<proteinExistence type="predicted"/>
<evidence type="ECO:0000313" key="8">
    <source>
        <dbReference type="Proteomes" id="UP001497453"/>
    </source>
</evidence>
<keyword evidence="2 5" id="KW-0812">Transmembrane</keyword>
<feature type="signal peptide" evidence="6">
    <location>
        <begin position="1"/>
        <end position="31"/>
    </location>
</feature>
<accession>A0ABP1DYP3</accession>
<evidence type="ECO:0000256" key="2">
    <source>
        <dbReference type="ARBA" id="ARBA00022692"/>
    </source>
</evidence>
<evidence type="ECO:0000256" key="5">
    <source>
        <dbReference type="SAM" id="Phobius"/>
    </source>
</evidence>
<keyword evidence="4 5" id="KW-0472">Membrane</keyword>
<feature type="transmembrane region" description="Helical" evidence="5">
    <location>
        <begin position="89"/>
        <end position="109"/>
    </location>
</feature>
<feature type="transmembrane region" description="Helical" evidence="5">
    <location>
        <begin position="162"/>
        <end position="179"/>
    </location>
</feature>
<evidence type="ECO:0000256" key="6">
    <source>
        <dbReference type="SAM" id="SignalP"/>
    </source>
</evidence>
<reference evidence="8" key="1">
    <citation type="submission" date="2024-04" db="EMBL/GenBank/DDBJ databases">
        <authorList>
            <person name="Shaw F."/>
            <person name="Minotto A."/>
        </authorList>
    </citation>
    <scope>NUCLEOTIDE SEQUENCE [LARGE SCALE GENOMIC DNA]</scope>
</reference>
<dbReference type="PANTHER" id="PTHR31465:SF1">
    <property type="entry name" value="PROTEIN RTA1-RELATED"/>
    <property type="match status" value="1"/>
</dbReference>
<feature type="transmembrane region" description="Helical" evidence="5">
    <location>
        <begin position="283"/>
        <end position="300"/>
    </location>
</feature>
<sequence length="352" mass="39326">MTRIFSGARYKHAETLSKLLVMLSLASSALAAPGDLPPRPADPYADPANDIYNPLRYIASNALTAVAFALIMLVAIIQTFMTWRIGGKFMLAMVIAAYTFSVGIGLRFGLHAQPESKGIYIAEYLFVVLSPCGFIAADYVLLGRMSRWLKCDAHLWIRAKRITLVFVLSDVVTFLIQAAGGSTSTSNNPDTALAGSRIFLAGLALQLLSFLFFTILYARFIYRVYKHEPQVWAQDSGKPFYHDWRALAFALGLSCLGILIRSIYRTIELGEGYHGHLATTEAFFYGLDTLPLFIAIAVQLKDKMRRRNRLIPRPLLCIREVQCIIIVWVGVDERSVICFVMACRWTHLGNLS</sequence>
<evidence type="ECO:0000256" key="3">
    <source>
        <dbReference type="ARBA" id="ARBA00022989"/>
    </source>
</evidence>
<evidence type="ECO:0008006" key="9">
    <source>
        <dbReference type="Google" id="ProtNLM"/>
    </source>
</evidence>
<feature type="transmembrane region" description="Helical" evidence="5">
    <location>
        <begin position="243"/>
        <end position="263"/>
    </location>
</feature>
<protein>
    <recommendedName>
        <fullName evidence="9">RTA1-domain-containing protein</fullName>
    </recommendedName>
</protein>
<feature type="transmembrane region" description="Helical" evidence="5">
    <location>
        <begin position="55"/>
        <end position="77"/>
    </location>
</feature>
<keyword evidence="3 5" id="KW-1133">Transmembrane helix</keyword>
<keyword evidence="6" id="KW-0732">Signal</keyword>
<feature type="transmembrane region" description="Helical" evidence="5">
    <location>
        <begin position="199"/>
        <end position="222"/>
    </location>
</feature>
<feature type="chain" id="PRO_5046770601" description="RTA1-domain-containing protein" evidence="6">
    <location>
        <begin position="32"/>
        <end position="352"/>
    </location>
</feature>
<feature type="transmembrane region" description="Helical" evidence="5">
    <location>
        <begin position="121"/>
        <end position="141"/>
    </location>
</feature>
<evidence type="ECO:0000313" key="7">
    <source>
        <dbReference type="EMBL" id="CAL1712153.1"/>
    </source>
</evidence>
<dbReference type="PANTHER" id="PTHR31465">
    <property type="entry name" value="PROTEIN RTA1-RELATED"/>
    <property type="match status" value="1"/>
</dbReference>
<gene>
    <name evidence="7" type="ORF">GFSPODELE1_LOCUS8696</name>
</gene>
<dbReference type="InterPro" id="IPR007568">
    <property type="entry name" value="RTA1"/>
</dbReference>
<dbReference type="EMBL" id="OZ037950">
    <property type="protein sequence ID" value="CAL1712153.1"/>
    <property type="molecule type" value="Genomic_DNA"/>
</dbReference>
<name>A0ABP1DYP3_9APHY</name>
<evidence type="ECO:0000256" key="4">
    <source>
        <dbReference type="ARBA" id="ARBA00023136"/>
    </source>
</evidence>
<keyword evidence="8" id="KW-1185">Reference proteome</keyword>
<dbReference type="Pfam" id="PF04479">
    <property type="entry name" value="RTA1"/>
    <property type="match status" value="1"/>
</dbReference>